<dbReference type="Gene3D" id="2.40.128.340">
    <property type="match status" value="1"/>
</dbReference>
<feature type="transmembrane region" description="Helical" evidence="2">
    <location>
        <begin position="177"/>
        <end position="202"/>
    </location>
</feature>
<proteinExistence type="predicted"/>
<dbReference type="Gene3D" id="2.30.30.100">
    <property type="match status" value="2"/>
</dbReference>
<feature type="transmembrane region" description="Helical" evidence="2">
    <location>
        <begin position="259"/>
        <end position="281"/>
    </location>
</feature>
<dbReference type="AlphaFoldDB" id="A0A814FQ11"/>
<dbReference type="EMBL" id="CAJNON010000113">
    <property type="protein sequence ID" value="CAF0984280.1"/>
    <property type="molecule type" value="Genomic_DNA"/>
</dbReference>
<dbReference type="OrthoDB" id="418951at2759"/>
<comment type="caution">
    <text evidence="3">The sequence shown here is derived from an EMBL/GenBank/DDBJ whole genome shotgun (WGS) entry which is preliminary data.</text>
</comment>
<name>A0A814FQ11_9BILA</name>
<evidence type="ECO:0000256" key="1">
    <source>
        <dbReference type="ARBA" id="ARBA00022729"/>
    </source>
</evidence>
<dbReference type="PANTHER" id="PTHR46580">
    <property type="entry name" value="SENSOR KINASE-RELATED"/>
    <property type="match status" value="1"/>
</dbReference>
<dbReference type="InterPro" id="IPR028994">
    <property type="entry name" value="Integrin_alpha_N"/>
</dbReference>
<dbReference type="SUPFAM" id="SSF69318">
    <property type="entry name" value="Integrin alpha N-terminal domain"/>
    <property type="match status" value="1"/>
</dbReference>
<dbReference type="InterPro" id="IPR013517">
    <property type="entry name" value="FG-GAP"/>
</dbReference>
<evidence type="ECO:0000313" key="4">
    <source>
        <dbReference type="Proteomes" id="UP000663891"/>
    </source>
</evidence>
<reference evidence="3" key="1">
    <citation type="submission" date="2021-02" db="EMBL/GenBank/DDBJ databases">
        <authorList>
            <person name="Nowell W R."/>
        </authorList>
    </citation>
    <scope>NUCLEOTIDE SEQUENCE</scope>
</reference>
<keyword evidence="1" id="KW-0732">Signal</keyword>
<evidence type="ECO:0000313" key="3">
    <source>
        <dbReference type="EMBL" id="CAF0984280.1"/>
    </source>
</evidence>
<keyword evidence="2" id="KW-0472">Membrane</keyword>
<protein>
    <submittedName>
        <fullName evidence="3">Uncharacterized protein</fullName>
    </submittedName>
</protein>
<dbReference type="Gene3D" id="2.130.10.130">
    <property type="entry name" value="Integrin alpha, N-terminal"/>
    <property type="match status" value="1"/>
</dbReference>
<evidence type="ECO:0000256" key="2">
    <source>
        <dbReference type="SAM" id="Phobius"/>
    </source>
</evidence>
<keyword evidence="2" id="KW-1133">Transmembrane helix</keyword>
<feature type="transmembrane region" description="Helical" evidence="2">
    <location>
        <begin position="671"/>
        <end position="694"/>
    </location>
</feature>
<sequence length="1063" mass="115594">MSGTASNFGAAVTGLPNYQASFFITNYTASDGSSSYTCYCAIDATCKTQWGLYTGSSGNISVDYVPGFYFACQLVDSLLQSTLECFYDNQDCLDVIINFYNNLYNVSAFGNFTLLNSSLIGSRFAINTTIESLFSQMFIESWAESVNYSSYFTQCQPASCSYTISQRNNLVETITRIIGLIGGLSVSLRILVPFLVIAYVAIIRRLWSHHQEAVPELTPSRARFVTVGIKIRDWLKKVNVFDDTNRAVSIEQQCLATRVYILLLIISLIILVIYTSLTYYLNTFTITNPSLQQYQQLQQRYGLAAVSCSCSRSSIPYSTFIELECDFHPVCKSHFISDSYMQELFELYNDLDTTYASSNAYTLQGTIFTHFQTLLVLCNLAKDFVSDAQQQYLASSVVATGISDVDLFETETNSSLVNFRTTLPNLFLNSLQLIRGLIQGNGLVSAYSTNWYPFTYNIVKFGTIYFKPQYYGSDGCNCATSATCTQPSTPFIQGYLVGCTPLESLLQSTIECLYEQSCVDLLGIYLNMSLPNSTIPLYKNETRFSATDTIDSIVQQMFVETCSSNVSYNQYFEQCKPDSCSVTLFESGSFIIIVTTILGLYGGLTTCLKLIVPFLVFSTYKLIPAASSNNNTPSIVNTDHEEHLPSTTVASGSVSAAPAPLTRFFTPIPRYIKVLFGLTLFILVVIVIAIPSIYLTRHGQNQTAITVKQCTNLTFTTAVSYVVGAYPIMVAVNDFNGDGILDLVDIDNDGNTVSILLGIGNGGFRSYTSFPVGNNPSSIAVGDFNSDGPLDLAVTNSADNTMSILLGTGSGNFRSQIIYSTGLFPQWVVAKDVNGDGRLDLVIVNGYSSNAGVMLGIGNGDFTSQITYPTFANPSRVVVDDFDGDGCLDLVVISDTWPLMSVLLGIGNGDFRSQTIFSTDLTWFSIATGDFNGDGRLDVVVTCNVSSTPSVGILPGTGNGSFGLQTKFLTGVTDAPYMVAVGNFNGDAQLDLVVTFYDLASVGVFLGTGNGSFGLPIMFSTDSGSGSTPYGITVGDFNNDGRLDIAVTDAAHETMNILLNSCT</sequence>
<keyword evidence="2" id="KW-0812">Transmembrane</keyword>
<organism evidence="3 4">
    <name type="scientific">Adineta steineri</name>
    <dbReference type="NCBI Taxonomy" id="433720"/>
    <lineage>
        <taxon>Eukaryota</taxon>
        <taxon>Metazoa</taxon>
        <taxon>Spiralia</taxon>
        <taxon>Gnathifera</taxon>
        <taxon>Rotifera</taxon>
        <taxon>Eurotatoria</taxon>
        <taxon>Bdelloidea</taxon>
        <taxon>Adinetida</taxon>
        <taxon>Adinetidae</taxon>
        <taxon>Adineta</taxon>
    </lineage>
</organism>
<dbReference type="Proteomes" id="UP000663891">
    <property type="component" value="Unassembled WGS sequence"/>
</dbReference>
<accession>A0A814FQ11</accession>
<gene>
    <name evidence="3" type="ORF">VCS650_LOCUS13840</name>
</gene>
<dbReference type="Pfam" id="PF13517">
    <property type="entry name" value="FG-GAP_3"/>
    <property type="match status" value="3"/>
</dbReference>
<feature type="transmembrane region" description="Helical" evidence="2">
    <location>
        <begin position="590"/>
        <end position="612"/>
    </location>
</feature>